<reference evidence="1 2" key="1">
    <citation type="submission" date="2019-04" db="EMBL/GenBank/DDBJ databases">
        <title>Pedobacter sp. RP-3-22 sp. nov., isolated from Arctic soil.</title>
        <authorList>
            <person name="Dahal R.H."/>
            <person name="Kim D.-U."/>
        </authorList>
    </citation>
    <scope>NUCLEOTIDE SEQUENCE [LARGE SCALE GENOMIC DNA]</scope>
    <source>
        <strain evidence="1 2">RP-3-22</strain>
    </source>
</reference>
<keyword evidence="2" id="KW-1185">Reference proteome</keyword>
<accession>A0A4U1CHP4</accession>
<evidence type="ECO:0000313" key="2">
    <source>
        <dbReference type="Proteomes" id="UP000309488"/>
    </source>
</evidence>
<dbReference type="OrthoDB" id="932587at2"/>
<name>A0A4U1CHP4_9SPHI</name>
<sequence length="98" mass="11605">MEKYTKIIEANKVRNEVYQSDMMGLWKAFLQGRSSYLIFLDNSKTVRDSIRHLNAIPLGQLDIDKRWKLQRKIVKDLHNALSSGQNFLDHLQHTHHFN</sequence>
<protein>
    <submittedName>
        <fullName evidence="1">Uncharacterized protein</fullName>
    </submittedName>
</protein>
<dbReference type="EMBL" id="SWBR01000004">
    <property type="protein sequence ID" value="TKC06801.1"/>
    <property type="molecule type" value="Genomic_DNA"/>
</dbReference>
<comment type="caution">
    <text evidence="1">The sequence shown here is derived from an EMBL/GenBank/DDBJ whole genome shotgun (WGS) entry which is preliminary data.</text>
</comment>
<dbReference type="RefSeq" id="WP_136843155.1">
    <property type="nucleotide sequence ID" value="NZ_SWBR01000004.1"/>
</dbReference>
<dbReference type="Proteomes" id="UP000309488">
    <property type="component" value="Unassembled WGS sequence"/>
</dbReference>
<evidence type="ECO:0000313" key="1">
    <source>
        <dbReference type="EMBL" id="TKC06801.1"/>
    </source>
</evidence>
<gene>
    <name evidence="1" type="ORF">FA048_16520</name>
</gene>
<dbReference type="AlphaFoldDB" id="A0A4U1CHP4"/>
<organism evidence="1 2">
    <name type="scientific">Pedobacter polaris</name>
    <dbReference type="NCBI Taxonomy" id="2571273"/>
    <lineage>
        <taxon>Bacteria</taxon>
        <taxon>Pseudomonadati</taxon>
        <taxon>Bacteroidota</taxon>
        <taxon>Sphingobacteriia</taxon>
        <taxon>Sphingobacteriales</taxon>
        <taxon>Sphingobacteriaceae</taxon>
        <taxon>Pedobacter</taxon>
    </lineage>
</organism>
<proteinExistence type="predicted"/>